<proteinExistence type="predicted"/>
<gene>
    <name evidence="1" type="ORF">IHE45_18G009800</name>
</gene>
<comment type="caution">
    <text evidence="1">The sequence shown here is derived from an EMBL/GenBank/DDBJ whole genome shotgun (WGS) entry which is preliminary data.</text>
</comment>
<dbReference type="Proteomes" id="UP000827976">
    <property type="component" value="Chromosome 18"/>
</dbReference>
<evidence type="ECO:0000313" key="1">
    <source>
        <dbReference type="EMBL" id="KAH7655433.1"/>
    </source>
</evidence>
<evidence type="ECO:0000313" key="2">
    <source>
        <dbReference type="Proteomes" id="UP000827976"/>
    </source>
</evidence>
<sequence>MAPMSLLLAIALLLFMCNQASSLPSIPITGDGKVLRSLAGQLSSQQTNIFASWNDSLSHCRWPGVSCGGHKHPDRVIGLKLGSLGLTGSIPASIANLTFLRYLSLTNNLLHGDIPVELCRLHRLQYLYLSNNSLQGNIPTQIGNLKNLKYMLLSDNNLTGSIPSSVCNLSSLTELSLSDNQLNSTLPMNIGFLLPNLRIILLNNNQFTGPIPSSLSNASRLEQVQLTYNEFTGRIPESLGSLSSLQCLHLGRNFLEAKDNNDWKFIDALANSTELEKLDISYNRLGGVLPSSVGNLSKNFQWLDLSHNQISGRIPEEIAGLGSLVGLFMQGNQLYGPIPNSLGMLHSLQGLVLEDNYLNGEIPASFANITSLTRLFLGHNELTGTIPSNLGQCQHLEFLSLEENKFTGRVPIEIFTITSLSVGLLLFGNSLTGPLPLAVGSLKALKTFDISNNNLSGELPETLGDCLSLEFLNLSGNSFHGSIPSTLEKLKGIQNLDLSRNSFSGNIPKFLEELQYLYYLNLSFNSFSGEVPMNGVFANESGISLLGNNQLCGGNSVLKLPPCSHSKNKRLQVLIPTIITAFICLVILVLCLLKPKKKSTKNNSELVNYDPQLVKVSYAELLKATEGFSVNNLVGVGSFGSVYKAMLKLVEDGVEETKLVAVKVLNMNQRGACKSFISECEALRSIRHRNLVRIITVCSSIDFKGSDFRALVYEFMPNGSLDHWLHSNEKKLSFIQRLNIMIDVSSALEYLHHHGTTPIIHCDLKPSNILLDEEMSAHVADFGLSRFAALNGNSSSTSLRGSIGYAAPEYGMGNKASSEGDVYSFGILVLEMMTGMSPTGNKFKDGLSLRKCVCDALQERVWDVIDSKLFEDEDGFVKDCMVSVLKIGIDCSEENPVKRLQMEDVCKEMHAIRDGLLLVLGIHCKG</sequence>
<protein>
    <submittedName>
        <fullName evidence="1">Non-specific serine/threonine protein kinase protein</fullName>
        <ecNumber evidence="1">2.7.11.1</ecNumber>
    </submittedName>
</protein>
<dbReference type="EC" id="2.7.11.1" evidence="1"/>
<name>A0ACB7U526_DIOAL</name>
<keyword evidence="1" id="KW-0418">Kinase</keyword>
<keyword evidence="1" id="KW-0808">Transferase</keyword>
<keyword evidence="2" id="KW-1185">Reference proteome</keyword>
<dbReference type="EMBL" id="CM037028">
    <property type="protein sequence ID" value="KAH7655433.1"/>
    <property type="molecule type" value="Genomic_DNA"/>
</dbReference>
<organism evidence="1 2">
    <name type="scientific">Dioscorea alata</name>
    <name type="common">Purple yam</name>
    <dbReference type="NCBI Taxonomy" id="55571"/>
    <lineage>
        <taxon>Eukaryota</taxon>
        <taxon>Viridiplantae</taxon>
        <taxon>Streptophyta</taxon>
        <taxon>Embryophyta</taxon>
        <taxon>Tracheophyta</taxon>
        <taxon>Spermatophyta</taxon>
        <taxon>Magnoliopsida</taxon>
        <taxon>Liliopsida</taxon>
        <taxon>Dioscoreales</taxon>
        <taxon>Dioscoreaceae</taxon>
        <taxon>Dioscorea</taxon>
    </lineage>
</organism>
<keyword evidence="1" id="KW-0723">Serine/threonine-protein kinase</keyword>
<accession>A0ACB7U526</accession>
<reference evidence="2" key="1">
    <citation type="journal article" date="2022" name="Nat. Commun.">
        <title>Chromosome evolution and the genetic basis of agronomically important traits in greater yam.</title>
        <authorList>
            <person name="Bredeson J.V."/>
            <person name="Lyons J.B."/>
            <person name="Oniyinde I.O."/>
            <person name="Okereke N.R."/>
            <person name="Kolade O."/>
            <person name="Nnabue I."/>
            <person name="Nwadili C.O."/>
            <person name="Hribova E."/>
            <person name="Parker M."/>
            <person name="Nwogha J."/>
            <person name="Shu S."/>
            <person name="Carlson J."/>
            <person name="Kariba R."/>
            <person name="Muthemba S."/>
            <person name="Knop K."/>
            <person name="Barton G.J."/>
            <person name="Sherwood A.V."/>
            <person name="Lopez-Montes A."/>
            <person name="Asiedu R."/>
            <person name="Jamnadass R."/>
            <person name="Muchugi A."/>
            <person name="Goodstein D."/>
            <person name="Egesi C.N."/>
            <person name="Featherston J."/>
            <person name="Asfaw A."/>
            <person name="Simpson G.G."/>
            <person name="Dolezel J."/>
            <person name="Hendre P.S."/>
            <person name="Van Deynze A."/>
            <person name="Kumar P.L."/>
            <person name="Obidiegwu J.E."/>
            <person name="Bhattacharjee R."/>
            <person name="Rokhsar D.S."/>
        </authorList>
    </citation>
    <scope>NUCLEOTIDE SEQUENCE [LARGE SCALE GENOMIC DNA]</scope>
    <source>
        <strain evidence="2">cv. TDa95/00328</strain>
    </source>
</reference>